<evidence type="ECO:0000256" key="3">
    <source>
        <dbReference type="ARBA" id="ARBA00023239"/>
    </source>
</evidence>
<dbReference type="PANTHER" id="PTHR43000">
    <property type="entry name" value="DTDP-D-GLUCOSE 4,6-DEHYDRATASE-RELATED"/>
    <property type="match status" value="1"/>
</dbReference>
<dbReference type="SUPFAM" id="SSF51735">
    <property type="entry name" value="NAD(P)-binding Rossmann-fold domains"/>
    <property type="match status" value="1"/>
</dbReference>
<evidence type="ECO:0000259" key="5">
    <source>
        <dbReference type="Pfam" id="PF16363"/>
    </source>
</evidence>
<dbReference type="Proteomes" id="UP000034588">
    <property type="component" value="Unassembled WGS sequence"/>
</dbReference>
<dbReference type="EMBL" id="LCQD01000014">
    <property type="protein sequence ID" value="KKW11665.1"/>
    <property type="molecule type" value="Genomic_DNA"/>
</dbReference>
<reference evidence="6 7" key="1">
    <citation type="journal article" date="2015" name="Nature">
        <title>rRNA introns, odd ribosomes, and small enigmatic genomes across a large radiation of phyla.</title>
        <authorList>
            <person name="Brown C.T."/>
            <person name="Hug L.A."/>
            <person name="Thomas B.C."/>
            <person name="Sharon I."/>
            <person name="Castelle C.J."/>
            <person name="Singh A."/>
            <person name="Wilkins M.J."/>
            <person name="Williams K.H."/>
            <person name="Banfield J.F."/>
        </authorList>
    </citation>
    <scope>NUCLEOTIDE SEQUENCE [LARGE SCALE GENOMIC DNA]</scope>
</reference>
<evidence type="ECO:0000256" key="4">
    <source>
        <dbReference type="ARBA" id="ARBA00059383"/>
    </source>
</evidence>
<name>A0A0G1VZC7_9BACT</name>
<protein>
    <submittedName>
        <fullName evidence="6">NAD-dependent epimerase/dehydratase</fullName>
    </submittedName>
</protein>
<dbReference type="InterPro" id="IPR036291">
    <property type="entry name" value="NAD(P)-bd_dom_sf"/>
</dbReference>
<dbReference type="Gene3D" id="3.90.25.10">
    <property type="entry name" value="UDP-galactose 4-epimerase, domain 1"/>
    <property type="match status" value="1"/>
</dbReference>
<comment type="catalytic activity">
    <reaction evidence="1">
        <text>GDP-alpha-D-mannose = GDP-4-dehydro-alpha-D-rhamnose + H2O</text>
        <dbReference type="Rhea" id="RHEA:23820"/>
        <dbReference type="ChEBI" id="CHEBI:15377"/>
        <dbReference type="ChEBI" id="CHEBI:57527"/>
        <dbReference type="ChEBI" id="CHEBI:57964"/>
        <dbReference type="EC" id="4.2.1.47"/>
    </reaction>
</comment>
<dbReference type="AlphaFoldDB" id="A0A0G1VZC7"/>
<feature type="domain" description="NAD(P)-binding" evidence="5">
    <location>
        <begin position="32"/>
        <end position="335"/>
    </location>
</feature>
<dbReference type="GO" id="GO:0008446">
    <property type="term" value="F:GDP-mannose 4,6-dehydratase activity"/>
    <property type="evidence" value="ECO:0007669"/>
    <property type="project" value="UniProtKB-EC"/>
</dbReference>
<comment type="caution">
    <text evidence="6">The sequence shown here is derived from an EMBL/GenBank/DDBJ whole genome shotgun (WGS) entry which is preliminary data.</text>
</comment>
<comment type="cofactor">
    <cofactor evidence="2">
        <name>NADP(+)</name>
        <dbReference type="ChEBI" id="CHEBI:58349"/>
    </cofactor>
</comment>
<evidence type="ECO:0000256" key="1">
    <source>
        <dbReference type="ARBA" id="ARBA00000188"/>
    </source>
</evidence>
<keyword evidence="3" id="KW-0456">Lyase</keyword>
<accession>A0A0G1VZC7</accession>
<dbReference type="CDD" id="cd05260">
    <property type="entry name" value="GDP_MD_SDR_e"/>
    <property type="match status" value="1"/>
</dbReference>
<dbReference type="FunFam" id="3.40.50.720:FF:000924">
    <property type="entry name" value="GDP-mannose 4,6 dehydratase"/>
    <property type="match status" value="1"/>
</dbReference>
<comment type="function">
    <text evidence="4">Catalyzes the conversion of GDP-D-mannose to GDP-4-dehydro-6-deoxy-D-mannose.</text>
</comment>
<sequence length="344" mass="38896">MSRRKQKNLGLSITAWGECDRMKGRIMVKKVLITGIAGFVGSHLAELLLKEGHEIYGLVRSRSKTDYIEPIVNKLHLEDADLMDTHSLYTLISRIKPDYIFHLAAQSFVPTSWVSPSVTLEVNIVGSANLFEAVRMSGIDPVIQIACSSEEYGLVHPNELPIKETNPLRPLSPYAVSKLAMDYLGYQYYQSYKIRIMRTRGFNHTGPRRGDTFAESNFAKQIALIEKGKQEPVIRVGNLDASRDYSDVRDMVKGYLVAVEKCDPGEVYNICSGTTIKIGDMLKLLLSYSKVKVETKEDPARMRPSDVPVLLGDNSKFVAKTGWKPQIPFEKTMEDLLNYWRERV</sequence>
<evidence type="ECO:0000256" key="2">
    <source>
        <dbReference type="ARBA" id="ARBA00001937"/>
    </source>
</evidence>
<dbReference type="Pfam" id="PF16363">
    <property type="entry name" value="GDP_Man_Dehyd"/>
    <property type="match status" value="1"/>
</dbReference>
<proteinExistence type="predicted"/>
<gene>
    <name evidence="6" type="ORF">UY48_C0014G0002</name>
</gene>
<organism evidence="6 7">
    <name type="scientific">Candidatus Gottesmanbacteria bacterium GW2011_GWB1_49_7</name>
    <dbReference type="NCBI Taxonomy" id="1618448"/>
    <lineage>
        <taxon>Bacteria</taxon>
        <taxon>Candidatus Gottesmaniibacteriota</taxon>
    </lineage>
</organism>
<dbReference type="Gene3D" id="3.40.50.720">
    <property type="entry name" value="NAD(P)-binding Rossmann-like Domain"/>
    <property type="match status" value="1"/>
</dbReference>
<dbReference type="PATRIC" id="fig|1618448.3.peg.673"/>
<evidence type="ECO:0000313" key="6">
    <source>
        <dbReference type="EMBL" id="KKW11665.1"/>
    </source>
</evidence>
<evidence type="ECO:0000313" key="7">
    <source>
        <dbReference type="Proteomes" id="UP000034588"/>
    </source>
</evidence>
<dbReference type="InterPro" id="IPR016040">
    <property type="entry name" value="NAD(P)-bd_dom"/>
</dbReference>